<feature type="compositionally biased region" description="Polar residues" evidence="1">
    <location>
        <begin position="389"/>
        <end position="415"/>
    </location>
</feature>
<protein>
    <submittedName>
        <fullName evidence="2">Uncharacterized protein</fullName>
    </submittedName>
</protein>
<feature type="compositionally biased region" description="Polar residues" evidence="1">
    <location>
        <begin position="843"/>
        <end position="858"/>
    </location>
</feature>
<feature type="compositionally biased region" description="Polar residues" evidence="1">
    <location>
        <begin position="444"/>
        <end position="465"/>
    </location>
</feature>
<feature type="region of interest" description="Disordered" evidence="1">
    <location>
        <begin position="387"/>
        <end position="543"/>
    </location>
</feature>
<accession>R9P902</accession>
<sequence>MARQQSFQGRPTGVKGFSKVVIGKGGILRPSTRDGSAGTPSPMSFAAGPRASNRASNALEFGGGVVPDDSDSDADLSDSSMSPVTPQYLTNTSRKQPETSTAAVSSVENAAFLSNSQAHDARQKSIVAHARLGSIDLAGGFEDFRSLIAFPSSPNLLKESPALTASPTLSTPDFAATVASTSNTDKATIPYSLAEKPQPPIPTSSLSTAKPRLLSSADIATTNIIKAVRTPSKKASHKTHQISAEEFAAVGRSLDSARRTSNASSVPESVSQCGSSQLACEEFRPPARDAAATGSMRSLEGGETRDSETTPTWGLGISSVGEQGPAAPSSTDRVTHAALRRSNSTHRHIRTGSELSGHSSADSWGRGPPARDSFRMFFDADKIGDLHKTASSSSSKTQRTYVSDSGHSTATAETSTDMHDLDQLSPIKERTESPESTRHRRKPSNSGSDRSSQAASFGMRNTGTLAASAVSGRSPIASPQPSQARVRDRLPSLSEAREAGKTHERSGAHSPLQSAINDLESPRSFSHRTSSTRSATLDGLLPPLELDSPLLKAHTRSASNSSWTYARKFSSQQYAVNESRRGSADAVSPTNTSRLPSGIYTTPLPSAPFPPAKAQASVPTTPNLAYDAALSKATGKQRKNRPAALALDHAALSAFAPNGAGPSPTNINFKGLASPGRLRAPPPSAPPCEPLPPIPNTPSLVPKSPGLRLRTGSWATPLASEPADAVDATLSLVTPTQTRSSSFSREAQMQEYPSKARKPSDLSLLSSRAGAQPPLVSESATQSDSAAPIKNKAHDADRHRLAVTSAAGKGSIRSPTVASTDEGLDSIATVTVAQTATRASSQPMRWSSNKKGTNAPETNKSAAPLVVAIEHADGQIVSPVIKPIDLQEAGQVNAAHIDTQTPPSSAVLNHVLDPDNTPQLGTSRPSQPAIHRASAADKAVRPPPSAWNSRSIASTALRDSAPSESKSSDVGHDGYDESRAGAGSVASCHSTTSNISDRRHEILQDREALLGALSESSRKEIIKRTEGRFAGAFGEVARAFRQLQADKEQLEQMLRKKTTLDGSGTNKEVQSISVSTLTAKLDHSNAEIRKLLDLLEQQREVMEQMMATHQLQRETYDEDLSHLNQALDEAQDEAEHHRAQVVKLNAELAKAHASMVQANAEAMRARASLAEESRKRENAVALLRQAKERLKEVETEQQQQSQQRFRQDSEGVESLSDDSPRVSTLLRDPSDTHPPSSSESEVAQLRRMLAERDAEISSLRLSHTDSLLQNHQLADDSHSTSHGSALHDDPSEQVDRLRTQLLEQRERERHIRSAYLHVRDELRKVNDERRRSSTASLGTPTSASGVAAMDGPSSIARASWNAAARPTTSAAAAMGARYQAFMAGAGEEVGGEEPRSAVQFKRLSLPIVARASGIVVAAGTAGGSDAGHEEHDRWTKRRLLTEDRS</sequence>
<gene>
    <name evidence="2" type="ORF">PHSY_005414</name>
</gene>
<dbReference type="eggNOG" id="ENOG502S0A5">
    <property type="taxonomic scope" value="Eukaryota"/>
</dbReference>
<feature type="compositionally biased region" description="Polar residues" evidence="1">
    <location>
        <begin position="588"/>
        <end position="597"/>
    </location>
</feature>
<name>R9P902_PSEHS</name>
<keyword evidence="3" id="KW-1185">Reference proteome</keyword>
<dbReference type="RefSeq" id="XP_012191413.1">
    <property type="nucleotide sequence ID" value="XM_012336023.1"/>
</dbReference>
<feature type="region of interest" description="Disordered" evidence="1">
    <location>
        <begin position="835"/>
        <end position="858"/>
    </location>
</feature>
<dbReference type="GeneID" id="24110692"/>
<feature type="compositionally biased region" description="Polar residues" evidence="1">
    <location>
        <begin position="353"/>
        <end position="362"/>
    </location>
</feature>
<feature type="compositionally biased region" description="Basic and acidic residues" evidence="1">
    <location>
        <begin position="1426"/>
        <end position="1445"/>
    </location>
</feature>
<feature type="region of interest" description="Disordered" evidence="1">
    <location>
        <begin position="576"/>
        <end position="597"/>
    </location>
</feature>
<feature type="compositionally biased region" description="Polar residues" evidence="1">
    <location>
        <begin position="731"/>
        <end position="747"/>
    </location>
</feature>
<feature type="region of interest" description="Disordered" evidence="1">
    <location>
        <begin position="1191"/>
        <end position="1244"/>
    </location>
</feature>
<feature type="region of interest" description="Disordered" evidence="1">
    <location>
        <begin position="658"/>
        <end position="797"/>
    </location>
</feature>
<feature type="compositionally biased region" description="Basic and acidic residues" evidence="1">
    <location>
        <begin position="966"/>
        <end position="979"/>
    </location>
</feature>
<feature type="compositionally biased region" description="Polar residues" evidence="1">
    <location>
        <begin position="916"/>
        <end position="926"/>
    </location>
</feature>
<dbReference type="Proteomes" id="UP000014071">
    <property type="component" value="Unassembled WGS sequence"/>
</dbReference>
<feature type="compositionally biased region" description="Polar residues" evidence="1">
    <location>
        <begin position="83"/>
        <end position="102"/>
    </location>
</feature>
<feature type="region of interest" description="Disordered" evidence="1">
    <location>
        <begin position="1419"/>
        <end position="1445"/>
    </location>
</feature>
<evidence type="ECO:0000313" key="2">
    <source>
        <dbReference type="EMBL" id="GAC97826.1"/>
    </source>
</evidence>
<organism evidence="2 3">
    <name type="scientific">Pseudozyma hubeiensis (strain SY62)</name>
    <name type="common">Yeast</name>
    <dbReference type="NCBI Taxonomy" id="1305764"/>
    <lineage>
        <taxon>Eukaryota</taxon>
        <taxon>Fungi</taxon>
        <taxon>Dikarya</taxon>
        <taxon>Basidiomycota</taxon>
        <taxon>Ustilaginomycotina</taxon>
        <taxon>Ustilaginomycetes</taxon>
        <taxon>Ustilaginales</taxon>
        <taxon>Ustilaginaceae</taxon>
        <taxon>Pseudozyma</taxon>
    </lineage>
</organism>
<reference evidence="3" key="1">
    <citation type="journal article" date="2013" name="Genome Announc.">
        <title>Draft genome sequence of the basidiomycetous yeast-like fungus Pseudozyma hubeiensis SY62, which produces an abundant amount of the biosurfactant mannosylerythritol lipids.</title>
        <authorList>
            <person name="Konishi M."/>
            <person name="Hatada Y."/>
            <person name="Horiuchi J."/>
        </authorList>
    </citation>
    <scope>NUCLEOTIDE SEQUENCE [LARGE SCALE GENOMIC DNA]</scope>
    <source>
        <strain evidence="3">SY62</strain>
    </source>
</reference>
<feature type="region of interest" description="Disordered" evidence="1">
    <location>
        <begin position="899"/>
        <end position="999"/>
    </location>
</feature>
<dbReference type="STRING" id="1305764.R9P902"/>
<feature type="compositionally biased region" description="Basic and acidic residues" evidence="1">
    <location>
        <begin position="416"/>
        <end position="437"/>
    </location>
</feature>
<feature type="region of interest" description="Disordered" evidence="1">
    <location>
        <begin position="1326"/>
        <end position="1350"/>
    </location>
</feature>
<feature type="region of interest" description="Disordered" evidence="1">
    <location>
        <begin position="287"/>
        <end position="368"/>
    </location>
</feature>
<evidence type="ECO:0000313" key="3">
    <source>
        <dbReference type="Proteomes" id="UP000014071"/>
    </source>
</evidence>
<feature type="compositionally biased region" description="Basic and acidic residues" evidence="1">
    <location>
        <begin position="485"/>
        <end position="507"/>
    </location>
</feature>
<dbReference type="EMBL" id="DF238812">
    <property type="protein sequence ID" value="GAC97826.1"/>
    <property type="molecule type" value="Genomic_DNA"/>
</dbReference>
<feature type="region of interest" description="Disordered" evidence="1">
    <location>
        <begin position="1274"/>
        <end position="1293"/>
    </location>
</feature>
<dbReference type="HOGENOM" id="CLU_247960_0_0_1"/>
<proteinExistence type="predicted"/>
<feature type="compositionally biased region" description="Pro residues" evidence="1">
    <location>
        <begin position="680"/>
        <end position="696"/>
    </location>
</feature>
<feature type="region of interest" description="Disordered" evidence="1">
    <location>
        <begin position="1"/>
        <end position="102"/>
    </location>
</feature>
<feature type="compositionally biased region" description="Low complexity" evidence="1">
    <location>
        <begin position="522"/>
        <end position="543"/>
    </location>
</feature>
<evidence type="ECO:0000256" key="1">
    <source>
        <dbReference type="SAM" id="MobiDB-lite"/>
    </source>
</evidence>
<feature type="compositionally biased region" description="Polar residues" evidence="1">
    <location>
        <begin position="1333"/>
        <end position="1344"/>
    </location>
</feature>
<dbReference type="OrthoDB" id="1926336at2759"/>